<name>A0A381ZXL8_9ZZZZ</name>
<evidence type="ECO:0000256" key="8">
    <source>
        <dbReference type="SAM" id="Phobius"/>
    </source>
</evidence>
<dbReference type="InterPro" id="IPR000522">
    <property type="entry name" value="ABC_transptr_permease_BtuC"/>
</dbReference>
<keyword evidence="6 8" id="KW-1133">Transmembrane helix</keyword>
<evidence type="ECO:0000256" key="4">
    <source>
        <dbReference type="ARBA" id="ARBA00022475"/>
    </source>
</evidence>
<dbReference type="PANTHER" id="PTHR30472">
    <property type="entry name" value="FERRIC ENTEROBACTIN TRANSPORT SYSTEM PERMEASE PROTEIN"/>
    <property type="match status" value="1"/>
</dbReference>
<dbReference type="GO" id="GO:0005886">
    <property type="term" value="C:plasma membrane"/>
    <property type="evidence" value="ECO:0007669"/>
    <property type="project" value="UniProtKB-SubCell"/>
</dbReference>
<keyword evidence="5 8" id="KW-0812">Transmembrane</keyword>
<evidence type="ECO:0000256" key="5">
    <source>
        <dbReference type="ARBA" id="ARBA00022692"/>
    </source>
</evidence>
<comment type="similarity">
    <text evidence="2">Belongs to the binding-protein-dependent transport system permease family. FecCD subfamily.</text>
</comment>
<evidence type="ECO:0000256" key="3">
    <source>
        <dbReference type="ARBA" id="ARBA00022448"/>
    </source>
</evidence>
<sequence length="323" mass="33450">MNVKIRCVALLIATTLLILTGMFAGPADASIQEILNAFVRSGDTALSTILWDMRIPRVLVSMLTGACLGLAGVLIQLSTRSSLGDPNLFGIGGGAAIFLAAVAAGVVSVGNFGVFAGSVISSLLVAAFLSFLISKENIGPIRIAIIGLAVGALTISIGTSVISHGRVFPTQIIGLVAGSFTSSNWTTVYYLVSTLVMCVIVSSIIAKRFYPIILGDILSKSLGVNPVKTRSLSMAMAAVLSGASVYAGGVIGFVGLLSPHLARWIFGNSPLNLIIGSVWIGSLTTILADQLARLLFSPIELPVGMATTLMGAPIMIYLALKIK</sequence>
<dbReference type="EMBL" id="UINC01022980">
    <property type="protein sequence ID" value="SVA93731.1"/>
    <property type="molecule type" value="Genomic_DNA"/>
</dbReference>
<dbReference type="Pfam" id="PF01032">
    <property type="entry name" value="FecCD"/>
    <property type="match status" value="1"/>
</dbReference>
<organism evidence="9">
    <name type="scientific">marine metagenome</name>
    <dbReference type="NCBI Taxonomy" id="408172"/>
    <lineage>
        <taxon>unclassified sequences</taxon>
        <taxon>metagenomes</taxon>
        <taxon>ecological metagenomes</taxon>
    </lineage>
</organism>
<dbReference type="Gene3D" id="1.10.3470.10">
    <property type="entry name" value="ABC transporter involved in vitamin B12 uptake, BtuC"/>
    <property type="match status" value="1"/>
</dbReference>
<dbReference type="GO" id="GO:0022857">
    <property type="term" value="F:transmembrane transporter activity"/>
    <property type="evidence" value="ECO:0007669"/>
    <property type="project" value="InterPro"/>
</dbReference>
<dbReference type="AlphaFoldDB" id="A0A381ZXL8"/>
<proteinExistence type="inferred from homology"/>
<evidence type="ECO:0000313" key="9">
    <source>
        <dbReference type="EMBL" id="SVA93731.1"/>
    </source>
</evidence>
<dbReference type="CDD" id="cd06550">
    <property type="entry name" value="TM_ABC_iron-siderophores_like"/>
    <property type="match status" value="1"/>
</dbReference>
<feature type="transmembrane region" description="Helical" evidence="8">
    <location>
        <begin position="53"/>
        <end position="75"/>
    </location>
</feature>
<feature type="transmembrane region" description="Helical" evidence="8">
    <location>
        <begin position="145"/>
        <end position="168"/>
    </location>
</feature>
<evidence type="ECO:0000256" key="2">
    <source>
        <dbReference type="ARBA" id="ARBA00007935"/>
    </source>
</evidence>
<feature type="transmembrane region" description="Helical" evidence="8">
    <location>
        <begin position="188"/>
        <end position="210"/>
    </location>
</feature>
<feature type="transmembrane region" description="Helical" evidence="8">
    <location>
        <begin position="269"/>
        <end position="287"/>
    </location>
</feature>
<feature type="transmembrane region" description="Helical" evidence="8">
    <location>
        <begin position="112"/>
        <end position="133"/>
    </location>
</feature>
<accession>A0A381ZXL8</accession>
<reference evidence="9" key="1">
    <citation type="submission" date="2018-05" db="EMBL/GenBank/DDBJ databases">
        <authorList>
            <person name="Lanie J.A."/>
            <person name="Ng W.-L."/>
            <person name="Kazmierczak K.M."/>
            <person name="Andrzejewski T.M."/>
            <person name="Davidsen T.M."/>
            <person name="Wayne K.J."/>
            <person name="Tettelin H."/>
            <person name="Glass J.I."/>
            <person name="Rusch D."/>
            <person name="Podicherti R."/>
            <person name="Tsui H.-C.T."/>
            <person name="Winkler M.E."/>
        </authorList>
    </citation>
    <scope>NUCLEOTIDE SEQUENCE</scope>
</reference>
<keyword evidence="4" id="KW-1003">Cell membrane</keyword>
<comment type="subcellular location">
    <subcellularLocation>
        <location evidence="1">Cell membrane</location>
        <topology evidence="1">Multi-pass membrane protein</topology>
    </subcellularLocation>
</comment>
<gene>
    <name evidence="9" type="ORF">METZ01_LOCUS146585</name>
</gene>
<evidence type="ECO:0000256" key="1">
    <source>
        <dbReference type="ARBA" id="ARBA00004651"/>
    </source>
</evidence>
<dbReference type="InterPro" id="IPR037294">
    <property type="entry name" value="ABC_BtuC-like"/>
</dbReference>
<evidence type="ECO:0008006" key="10">
    <source>
        <dbReference type="Google" id="ProtNLM"/>
    </source>
</evidence>
<evidence type="ECO:0000256" key="7">
    <source>
        <dbReference type="ARBA" id="ARBA00023136"/>
    </source>
</evidence>
<evidence type="ECO:0000256" key="6">
    <source>
        <dbReference type="ARBA" id="ARBA00022989"/>
    </source>
</evidence>
<dbReference type="GO" id="GO:0033214">
    <property type="term" value="P:siderophore-iron import into cell"/>
    <property type="evidence" value="ECO:0007669"/>
    <property type="project" value="TreeGrafter"/>
</dbReference>
<feature type="transmembrane region" description="Helical" evidence="8">
    <location>
        <begin position="231"/>
        <end position="257"/>
    </location>
</feature>
<feature type="transmembrane region" description="Helical" evidence="8">
    <location>
        <begin position="87"/>
        <end position="106"/>
    </location>
</feature>
<keyword evidence="7 8" id="KW-0472">Membrane</keyword>
<protein>
    <recommendedName>
        <fullName evidence="10">ABC transporter permease protein</fullName>
    </recommendedName>
</protein>
<feature type="transmembrane region" description="Helical" evidence="8">
    <location>
        <begin position="299"/>
        <end position="320"/>
    </location>
</feature>
<dbReference type="PANTHER" id="PTHR30472:SF24">
    <property type="entry name" value="FERRIC ENTEROBACTIN TRANSPORT SYSTEM PERMEASE PROTEIN FEPG"/>
    <property type="match status" value="1"/>
</dbReference>
<dbReference type="SUPFAM" id="SSF81345">
    <property type="entry name" value="ABC transporter involved in vitamin B12 uptake, BtuC"/>
    <property type="match status" value="1"/>
</dbReference>
<keyword evidence="3" id="KW-0813">Transport</keyword>